<evidence type="ECO:0000313" key="3">
    <source>
        <dbReference type="Proteomes" id="UP000029643"/>
    </source>
</evidence>
<name>A0A090VK88_9FLAO</name>
<dbReference type="Proteomes" id="UP000029643">
    <property type="component" value="Unassembled WGS sequence"/>
</dbReference>
<accession>A0A090VK88</accession>
<evidence type="ECO:0000313" key="2">
    <source>
        <dbReference type="EMBL" id="GAL82212.1"/>
    </source>
</evidence>
<evidence type="ECO:0000313" key="1">
    <source>
        <dbReference type="EMBL" id="GAL63764.1"/>
    </source>
</evidence>
<dbReference type="Proteomes" id="UP000029644">
    <property type="component" value="Unassembled WGS sequence"/>
</dbReference>
<protein>
    <submittedName>
        <fullName evidence="1">Uncharacterized protein</fullName>
    </submittedName>
</protein>
<comment type="caution">
    <text evidence="1">The sequence shown here is derived from an EMBL/GenBank/DDBJ whole genome shotgun (WGS) entry which is preliminary data.</text>
</comment>
<dbReference type="EMBL" id="BBNQ01000013">
    <property type="protein sequence ID" value="GAL63764.1"/>
    <property type="molecule type" value="Genomic_DNA"/>
</dbReference>
<proteinExistence type="predicted"/>
<reference evidence="3 4" key="1">
    <citation type="journal article" date="2014" name="Genome Announc.">
        <title>Draft Genome Sequences of Marine Flavobacterium Algibacter lectus Strains SS8 and NR4.</title>
        <authorList>
            <person name="Takatani N."/>
            <person name="Nakanishi M."/>
            <person name="Meirelles P."/>
            <person name="Mino S."/>
            <person name="Suda W."/>
            <person name="Oshima K."/>
            <person name="Hattori M."/>
            <person name="Ohkuma M."/>
            <person name="Hosokawa M."/>
            <person name="Miyashita K."/>
            <person name="Thompson F.L."/>
            <person name="Niwa A."/>
            <person name="Sawabe T."/>
            <person name="Sawabe T."/>
        </authorList>
    </citation>
    <scope>NUCLEOTIDE SEQUENCE [LARGE SCALE GENOMIC DNA]</scope>
    <source>
        <strain evidence="2">JCM 19274</strain>
        <strain evidence="1 4">JCM 19300</strain>
        <strain evidence="3">JCM19274</strain>
    </source>
</reference>
<evidence type="ECO:0000313" key="4">
    <source>
        <dbReference type="Proteomes" id="UP000029644"/>
    </source>
</evidence>
<dbReference type="AlphaFoldDB" id="A0A090VK88"/>
<organism evidence="1 4">
    <name type="scientific">Algibacter lectus</name>
    <dbReference type="NCBI Taxonomy" id="221126"/>
    <lineage>
        <taxon>Bacteria</taxon>
        <taxon>Pseudomonadati</taxon>
        <taxon>Bacteroidota</taxon>
        <taxon>Flavobacteriia</taxon>
        <taxon>Flavobacteriales</taxon>
        <taxon>Flavobacteriaceae</taxon>
        <taxon>Algibacter</taxon>
    </lineage>
</organism>
<dbReference type="EMBL" id="BBNU01000023">
    <property type="protein sequence ID" value="GAL82212.1"/>
    <property type="molecule type" value="Genomic_DNA"/>
</dbReference>
<sequence>MPNPKKIIAQNDIILLFWSYIKCSLPNITMINKGKYSDISLNSNKFKYYIDSYLQDNIITVISKHPATYNDKSEYLKIYKINIDSKVITNKTLSYDELGFSKIRFDSFKTSNSMTRTIIKSNNEKELNYVLIDSEGIKIKNAKYDIKNGNLQRFIFKNQKLLSANSGGIYLYEIE</sequence>
<gene>
    <name evidence="2" type="ORF">JCM19274_4400</name>
    <name evidence="1" type="ORF">JCM19300_2800</name>
</gene>